<evidence type="ECO:0000313" key="5">
    <source>
        <dbReference type="EMBL" id="CAG5074752.1"/>
    </source>
</evidence>
<keyword evidence="2" id="KW-0472">Membrane</keyword>
<dbReference type="SUPFAM" id="SSF56935">
    <property type="entry name" value="Porins"/>
    <property type="match status" value="1"/>
</dbReference>
<evidence type="ECO:0000256" key="3">
    <source>
        <dbReference type="ARBA" id="ARBA00023237"/>
    </source>
</evidence>
<dbReference type="RefSeq" id="WP_215236658.1">
    <property type="nucleotide sequence ID" value="NZ_CAJRAU010000013.1"/>
</dbReference>
<dbReference type="InterPro" id="IPR036942">
    <property type="entry name" value="Beta-barrel_TonB_sf"/>
</dbReference>
<protein>
    <recommendedName>
        <fullName evidence="4">Outer membrane protein beta-barrel domain-containing protein</fullName>
    </recommendedName>
</protein>
<feature type="domain" description="Outer membrane protein beta-barrel" evidence="4">
    <location>
        <begin position="366"/>
        <end position="764"/>
    </location>
</feature>
<keyword evidence="3" id="KW-0998">Cell outer membrane</keyword>
<dbReference type="Pfam" id="PF14905">
    <property type="entry name" value="OMP_b-brl_3"/>
    <property type="match status" value="1"/>
</dbReference>
<organism evidence="5 6">
    <name type="scientific">Dyadobacter linearis</name>
    <dbReference type="NCBI Taxonomy" id="2823330"/>
    <lineage>
        <taxon>Bacteria</taxon>
        <taxon>Pseudomonadati</taxon>
        <taxon>Bacteroidota</taxon>
        <taxon>Cytophagia</taxon>
        <taxon>Cytophagales</taxon>
        <taxon>Spirosomataceae</taxon>
        <taxon>Dyadobacter</taxon>
    </lineage>
</organism>
<dbReference type="Proteomes" id="UP000679725">
    <property type="component" value="Unassembled WGS sequence"/>
</dbReference>
<evidence type="ECO:0000313" key="6">
    <source>
        <dbReference type="Proteomes" id="UP000679725"/>
    </source>
</evidence>
<accession>A0ABN7RKN0</accession>
<comment type="subcellular location">
    <subcellularLocation>
        <location evidence="1">Cell outer membrane</location>
    </subcellularLocation>
</comment>
<sequence length="787" mass="86176">MKSIVLLVISILLGLPVSAQIRSISAKVTDAAGASVDGNLLLTDTTGKVIQNNPFSGNVAISGLNHVHLRLTLRSLIFKDTTINMVFVQTADVDLGTIVMQESATDLGQVTITASAPLMHYGENGNMEVNVAGTVLASSSSVTEILSRTPGLTVNEGVISLQGKGEAIIYLNGTLIPAERLASISTSQIVRIEVIANPSARYDAGGRAVINIITKAPDGNGLSGRLSQHLTASDFAGTNANSFADLAFAKNKFSLSANVALLKGSGRELLYTVRNRPDSSEYLNSALTTDWKRDFNVYATYGMDVSYRFSPASVLSISYNGNRDQLGGTVESRNRITSLTTDNNYGSSIVRDELRQNNTILADFTKTTDTLGSQVFLSAQYSTFRTGNEDVISEFGGSAQRYLRNTFSQDLNISAVQADFSKHYKKDVKLESGLRFSHVGNNSDTRFLVGNTADGPYVPDSKLSSLFDYKETIGAAYASFSGNVGKLIANVGVRAEWTTYKLSTTAGDGQDFGKDYLNIFPNLQLAYPLENGSKIRASYNARITRPRYQALNPFVIYQDAFTTIEGNPNLVPEKAHAFEIGVNLEKTEFKIGYTYTIDPLSGAALRGNTPESYVLKSINRSSDRTFLASLTRPFSIGKWWQSINTVSVTYGRSFDDQYDYATGKVTPQAYFYTSNTFSLRHGIKMQLLAWHLGERYYGIRRDARRSLVTAGIEKSFVSNKLKLNLSANDIFNQSIAEGDYNVGKTQVYYNRRFGNNYFKLTATYRFGGTTPAAQPQRQAQPENSRAN</sequence>
<dbReference type="InterPro" id="IPR041700">
    <property type="entry name" value="OMP_b-brl_3"/>
</dbReference>
<comment type="caution">
    <text evidence="5">The sequence shown here is derived from an EMBL/GenBank/DDBJ whole genome shotgun (WGS) entry which is preliminary data.</text>
</comment>
<dbReference type="EMBL" id="CAJRAU010000013">
    <property type="protein sequence ID" value="CAG5074752.1"/>
    <property type="molecule type" value="Genomic_DNA"/>
</dbReference>
<dbReference type="PANTHER" id="PTHR40980:SF4">
    <property type="entry name" value="TONB-DEPENDENT RECEPTOR-LIKE BETA-BARREL DOMAIN-CONTAINING PROTEIN"/>
    <property type="match status" value="1"/>
</dbReference>
<dbReference type="PANTHER" id="PTHR40980">
    <property type="entry name" value="PLUG DOMAIN-CONTAINING PROTEIN"/>
    <property type="match status" value="1"/>
</dbReference>
<keyword evidence="6" id="KW-1185">Reference proteome</keyword>
<gene>
    <name evidence="5" type="ORF">DYBT9623_05440</name>
</gene>
<dbReference type="Gene3D" id="2.40.170.20">
    <property type="entry name" value="TonB-dependent receptor, beta-barrel domain"/>
    <property type="match status" value="1"/>
</dbReference>
<reference evidence="5 6" key="1">
    <citation type="submission" date="2021-04" db="EMBL/GenBank/DDBJ databases">
        <authorList>
            <person name="Rodrigo-Torres L."/>
            <person name="Arahal R. D."/>
            <person name="Lucena T."/>
        </authorList>
    </citation>
    <scope>NUCLEOTIDE SEQUENCE [LARGE SCALE GENOMIC DNA]</scope>
    <source>
        <strain evidence="5 6">CECT 9623</strain>
    </source>
</reference>
<evidence type="ECO:0000259" key="4">
    <source>
        <dbReference type="Pfam" id="PF14905"/>
    </source>
</evidence>
<evidence type="ECO:0000256" key="1">
    <source>
        <dbReference type="ARBA" id="ARBA00004442"/>
    </source>
</evidence>
<proteinExistence type="predicted"/>
<name>A0ABN7RKN0_9BACT</name>
<evidence type="ECO:0000256" key="2">
    <source>
        <dbReference type="ARBA" id="ARBA00023136"/>
    </source>
</evidence>